<keyword evidence="8" id="KW-0675">Receptor</keyword>
<dbReference type="EMBL" id="PDUD01000031">
    <property type="protein sequence ID" value="PHN03550.1"/>
    <property type="molecule type" value="Genomic_DNA"/>
</dbReference>
<dbReference type="AlphaFoldDB" id="A0A2D0N589"/>
<keyword evidence="9 10" id="KW-0998">Cell outer membrane</keyword>
<evidence type="ECO:0000256" key="8">
    <source>
        <dbReference type="ARBA" id="ARBA00023170"/>
    </source>
</evidence>
<evidence type="ECO:0000256" key="4">
    <source>
        <dbReference type="ARBA" id="ARBA00022692"/>
    </source>
</evidence>
<keyword evidence="5" id="KW-0732">Signal</keyword>
<dbReference type="InterPro" id="IPR039426">
    <property type="entry name" value="TonB-dep_rcpt-like"/>
</dbReference>
<organism evidence="14 15">
    <name type="scientific">Flavilitoribacter nigricans (strain ATCC 23147 / DSM 23189 / NBRC 102662 / NCIMB 1420 / SS-2)</name>
    <name type="common">Lewinella nigricans</name>
    <dbReference type="NCBI Taxonomy" id="1122177"/>
    <lineage>
        <taxon>Bacteria</taxon>
        <taxon>Pseudomonadati</taxon>
        <taxon>Bacteroidota</taxon>
        <taxon>Saprospiria</taxon>
        <taxon>Saprospirales</taxon>
        <taxon>Lewinellaceae</taxon>
        <taxon>Flavilitoribacter</taxon>
    </lineage>
</organism>
<dbReference type="Pfam" id="PF07715">
    <property type="entry name" value="Plug"/>
    <property type="match status" value="1"/>
</dbReference>
<dbReference type="Gene3D" id="2.170.130.10">
    <property type="entry name" value="TonB-dependent receptor, plug domain"/>
    <property type="match status" value="1"/>
</dbReference>
<dbReference type="Proteomes" id="UP000223913">
    <property type="component" value="Unassembled WGS sequence"/>
</dbReference>
<dbReference type="PROSITE" id="PS52016">
    <property type="entry name" value="TONB_DEPENDENT_REC_3"/>
    <property type="match status" value="1"/>
</dbReference>
<reference evidence="14 15" key="1">
    <citation type="submission" date="2017-10" db="EMBL/GenBank/DDBJ databases">
        <title>The draft genome sequence of Lewinella nigricans NBRC 102662.</title>
        <authorList>
            <person name="Wang K."/>
        </authorList>
    </citation>
    <scope>NUCLEOTIDE SEQUENCE [LARGE SCALE GENOMIC DNA]</scope>
    <source>
        <strain evidence="14 15">NBRC 102662</strain>
    </source>
</reference>
<dbReference type="PANTHER" id="PTHR30069:SF29">
    <property type="entry name" value="HEMOGLOBIN AND HEMOGLOBIN-HAPTOGLOBIN-BINDING PROTEIN 1-RELATED"/>
    <property type="match status" value="1"/>
</dbReference>
<evidence type="ECO:0000259" key="12">
    <source>
        <dbReference type="Pfam" id="PF00593"/>
    </source>
</evidence>
<sequence>MRQGNTGWRPNGAPLPRPGLPTDLSSWHCSVSQPEGTMPAFIHLFAVCLLLSLPLFSVAQIDTLLQLPTVEISETSVRSQVTGGRTRNWDRADLRAFAHTNLAEWLGQQSGLYIKSYGSGSIATTSIRGGSAAHTSVLWNGLPIPSPMLGQLDFSLFPLGFIDRAQLTYGGNSAAWGSGAIGGVLSLSNEMPGDSTAGLDLRSTLGSFGFQDYQLSGYYRQGRLGFQTRLFYRSADNDFRYRIRPDLAEQVRTHAALQQSGILQSAYWKPDARQQLSIHVWAQQSDREIPPTTVQNQSLATQADRFIRTALHWKRIGPQMIWQARLGLFREIIDYRDEQIRLQALTGFWTTQAEVSGSRAWNGNHHLQFGITHNWVTARADAYARPPEQNRTAPFLVYRYHLGDWTLQFNLREEIVDGKLQPLVPGLGLEGPVSRHLRFRAKVSRNYRLPTLNDLYWQPGGNPDLLPESGWSQEAGLEWRAVTGAHSWSLGITAFNRHIDNWILWSRPDGQSFWSSNNITKVWSRGLEYRAEWGWRSSDWQLQLSTAYDYIRSTNEIGITSPKLERGEQLIYVPEHQAFGQARLQWRQLQLQYRHTYTGPVGSLNVGQLSGYDLGSTGLTYHLEKSNWGSRLYLQINNLWNVPYRVIERQPMPGRHFQLGLQLYFRRPTGSQVHQPIP</sequence>
<dbReference type="InterPro" id="IPR037066">
    <property type="entry name" value="Plug_dom_sf"/>
</dbReference>
<evidence type="ECO:0000313" key="14">
    <source>
        <dbReference type="EMBL" id="PHN03550.1"/>
    </source>
</evidence>
<evidence type="ECO:0000256" key="11">
    <source>
        <dbReference type="RuleBase" id="RU003357"/>
    </source>
</evidence>
<evidence type="ECO:0000256" key="9">
    <source>
        <dbReference type="ARBA" id="ARBA00023237"/>
    </source>
</evidence>
<comment type="similarity">
    <text evidence="10 11">Belongs to the TonB-dependent receptor family.</text>
</comment>
<evidence type="ECO:0000256" key="3">
    <source>
        <dbReference type="ARBA" id="ARBA00022452"/>
    </source>
</evidence>
<evidence type="ECO:0000256" key="5">
    <source>
        <dbReference type="ARBA" id="ARBA00022729"/>
    </source>
</evidence>
<evidence type="ECO:0000256" key="6">
    <source>
        <dbReference type="ARBA" id="ARBA00023077"/>
    </source>
</evidence>
<dbReference type="InterPro" id="IPR036942">
    <property type="entry name" value="Beta-barrel_TonB_sf"/>
</dbReference>
<evidence type="ECO:0008006" key="16">
    <source>
        <dbReference type="Google" id="ProtNLM"/>
    </source>
</evidence>
<evidence type="ECO:0000256" key="2">
    <source>
        <dbReference type="ARBA" id="ARBA00022448"/>
    </source>
</evidence>
<feature type="domain" description="TonB-dependent receptor plug" evidence="13">
    <location>
        <begin position="88"/>
        <end position="184"/>
    </location>
</feature>
<keyword evidence="3 10" id="KW-1134">Transmembrane beta strand</keyword>
<proteinExistence type="inferred from homology"/>
<protein>
    <recommendedName>
        <fullName evidence="16">TonB-dependent receptor</fullName>
    </recommendedName>
</protein>
<dbReference type="OrthoDB" id="9762903at2"/>
<dbReference type="PANTHER" id="PTHR30069">
    <property type="entry name" value="TONB-DEPENDENT OUTER MEMBRANE RECEPTOR"/>
    <property type="match status" value="1"/>
</dbReference>
<keyword evidence="6 11" id="KW-0798">TonB box</keyword>
<accession>A0A2D0N589</accession>
<evidence type="ECO:0000313" key="15">
    <source>
        <dbReference type="Proteomes" id="UP000223913"/>
    </source>
</evidence>
<comment type="caution">
    <text evidence="14">The sequence shown here is derived from an EMBL/GenBank/DDBJ whole genome shotgun (WGS) entry which is preliminary data.</text>
</comment>
<dbReference type="GO" id="GO:0015344">
    <property type="term" value="F:siderophore uptake transmembrane transporter activity"/>
    <property type="evidence" value="ECO:0007669"/>
    <property type="project" value="TreeGrafter"/>
</dbReference>
<dbReference type="InterPro" id="IPR000531">
    <property type="entry name" value="Beta-barrel_TonB"/>
</dbReference>
<evidence type="ECO:0000259" key="13">
    <source>
        <dbReference type="Pfam" id="PF07715"/>
    </source>
</evidence>
<dbReference type="GO" id="GO:0009279">
    <property type="term" value="C:cell outer membrane"/>
    <property type="evidence" value="ECO:0007669"/>
    <property type="project" value="UniProtKB-SubCell"/>
</dbReference>
<dbReference type="Gene3D" id="2.40.170.20">
    <property type="entry name" value="TonB-dependent receptor, beta-barrel domain"/>
    <property type="match status" value="1"/>
</dbReference>
<evidence type="ECO:0000256" key="7">
    <source>
        <dbReference type="ARBA" id="ARBA00023136"/>
    </source>
</evidence>
<name>A0A2D0N589_FLAN2</name>
<comment type="subcellular location">
    <subcellularLocation>
        <location evidence="1 10">Cell outer membrane</location>
        <topology evidence="1 10">Multi-pass membrane protein</topology>
    </subcellularLocation>
</comment>
<dbReference type="InterPro" id="IPR012910">
    <property type="entry name" value="Plug_dom"/>
</dbReference>
<evidence type="ECO:0000256" key="1">
    <source>
        <dbReference type="ARBA" id="ARBA00004571"/>
    </source>
</evidence>
<feature type="domain" description="TonB-dependent receptor-like beta-barrel" evidence="12">
    <location>
        <begin position="207"/>
        <end position="639"/>
    </location>
</feature>
<keyword evidence="4 10" id="KW-0812">Transmembrane</keyword>
<dbReference type="GO" id="GO:0044718">
    <property type="term" value="P:siderophore transmembrane transport"/>
    <property type="evidence" value="ECO:0007669"/>
    <property type="project" value="TreeGrafter"/>
</dbReference>
<keyword evidence="7 10" id="KW-0472">Membrane</keyword>
<evidence type="ECO:0000256" key="10">
    <source>
        <dbReference type="PROSITE-ProRule" id="PRU01360"/>
    </source>
</evidence>
<keyword evidence="2 10" id="KW-0813">Transport</keyword>
<gene>
    <name evidence="14" type="ORF">CRP01_26490</name>
</gene>
<dbReference type="SUPFAM" id="SSF56935">
    <property type="entry name" value="Porins"/>
    <property type="match status" value="1"/>
</dbReference>
<dbReference type="Pfam" id="PF00593">
    <property type="entry name" value="TonB_dep_Rec_b-barrel"/>
    <property type="match status" value="1"/>
</dbReference>
<keyword evidence="15" id="KW-1185">Reference proteome</keyword>